<keyword evidence="3" id="KW-0547">Nucleotide-binding</keyword>
<comment type="similarity">
    <text evidence="1">Belongs to the carbohydrate kinase PfkB family.</text>
</comment>
<dbReference type="InterPro" id="IPR050306">
    <property type="entry name" value="PfkB_Carbo_kinase"/>
</dbReference>
<keyword evidence="2" id="KW-0808">Transferase</keyword>
<evidence type="ECO:0000256" key="4">
    <source>
        <dbReference type="ARBA" id="ARBA00022777"/>
    </source>
</evidence>
<feature type="domain" description="Carbohydrate kinase PfkB" evidence="6">
    <location>
        <begin position="4"/>
        <end position="311"/>
    </location>
</feature>
<evidence type="ECO:0000256" key="3">
    <source>
        <dbReference type="ARBA" id="ARBA00022741"/>
    </source>
</evidence>
<dbReference type="Pfam" id="PF00294">
    <property type="entry name" value="PfkB"/>
    <property type="match status" value="1"/>
</dbReference>
<evidence type="ECO:0000256" key="2">
    <source>
        <dbReference type="ARBA" id="ARBA00022679"/>
    </source>
</evidence>
<dbReference type="PROSITE" id="PS00584">
    <property type="entry name" value="PFKB_KINASES_2"/>
    <property type="match status" value="1"/>
</dbReference>
<dbReference type="EMBL" id="BNJG01000003">
    <property type="protein sequence ID" value="GHO59363.1"/>
    <property type="molecule type" value="Genomic_DNA"/>
</dbReference>
<keyword evidence="8" id="KW-1185">Reference proteome</keyword>
<dbReference type="CDD" id="cd01167">
    <property type="entry name" value="bac_FRK"/>
    <property type="match status" value="1"/>
</dbReference>
<dbReference type="PANTHER" id="PTHR43085">
    <property type="entry name" value="HEXOKINASE FAMILY MEMBER"/>
    <property type="match status" value="1"/>
</dbReference>
<dbReference type="Gene3D" id="3.40.1190.20">
    <property type="match status" value="1"/>
</dbReference>
<dbReference type="SUPFAM" id="SSF53613">
    <property type="entry name" value="Ribokinase-like"/>
    <property type="match status" value="1"/>
</dbReference>
<evidence type="ECO:0000256" key="5">
    <source>
        <dbReference type="ARBA" id="ARBA00022840"/>
    </source>
</evidence>
<dbReference type="InterPro" id="IPR011611">
    <property type="entry name" value="PfkB_dom"/>
</dbReference>
<dbReference type="Proteomes" id="UP000654345">
    <property type="component" value="Unassembled WGS sequence"/>
</dbReference>
<evidence type="ECO:0000256" key="1">
    <source>
        <dbReference type="ARBA" id="ARBA00010688"/>
    </source>
</evidence>
<gene>
    <name evidence="7" type="primary">frk</name>
    <name evidence="7" type="ORF">KSB_78380</name>
</gene>
<comment type="caution">
    <text evidence="7">The sequence shown here is derived from an EMBL/GenBank/DDBJ whole genome shotgun (WGS) entry which is preliminary data.</text>
</comment>
<evidence type="ECO:0000313" key="8">
    <source>
        <dbReference type="Proteomes" id="UP000654345"/>
    </source>
</evidence>
<evidence type="ECO:0000259" key="6">
    <source>
        <dbReference type="Pfam" id="PF00294"/>
    </source>
</evidence>
<keyword evidence="5" id="KW-0067">ATP-binding</keyword>
<organism evidence="7 8">
    <name type="scientific">Ktedonobacter robiniae</name>
    <dbReference type="NCBI Taxonomy" id="2778365"/>
    <lineage>
        <taxon>Bacteria</taxon>
        <taxon>Bacillati</taxon>
        <taxon>Chloroflexota</taxon>
        <taxon>Ktedonobacteria</taxon>
        <taxon>Ktedonobacterales</taxon>
        <taxon>Ktedonobacteraceae</taxon>
        <taxon>Ktedonobacter</taxon>
    </lineage>
</organism>
<keyword evidence="4" id="KW-0418">Kinase</keyword>
<sequence>MRRLITCVGECLIDFMPLAEGQHSLGYGVDFRMYAGGSIFNVAVALARLEQPTAFACKVADDYFGQYLRTYMQREQIDTRFLVEAPGTRTTLAFVAEQDGHPTFSFYGEGAADALLMANEIPEALYTETRILHFGSISLLRGSTPQAVLHILERLRGKALLSFDPNLRPNLVQDEQAYRELLRRAFSLADIVKCSDADMEWIYPGLGNEEALAELLRQGPALVVITRGGHGVLAARIGGPVVRVPVFPVEIADTVGAGDSFCAGLLARLSELGIDERGRLESLTPEQLSQVLCFASGVSALNCTRPGANPPQRAEVEAFLRKA</sequence>
<reference evidence="7 8" key="1">
    <citation type="journal article" date="2021" name="Int. J. Syst. Evol. Microbiol.">
        <title>Reticulibacter mediterranei gen. nov., sp. nov., within the new family Reticulibacteraceae fam. nov., and Ktedonospora formicarum gen. nov., sp. nov., Ktedonobacter robiniae sp. nov., Dictyobacter formicarum sp. nov. and Dictyobacter arantiisoli sp. nov., belonging to the class Ktedonobacteria.</title>
        <authorList>
            <person name="Yabe S."/>
            <person name="Zheng Y."/>
            <person name="Wang C.M."/>
            <person name="Sakai Y."/>
            <person name="Abe K."/>
            <person name="Yokota A."/>
            <person name="Donadio S."/>
            <person name="Cavaletti L."/>
            <person name="Monciardini P."/>
        </authorList>
    </citation>
    <scope>NUCLEOTIDE SEQUENCE [LARGE SCALE GENOMIC DNA]</scope>
    <source>
        <strain evidence="7 8">SOSP1-30</strain>
    </source>
</reference>
<protein>
    <submittedName>
        <fullName evidence="7">Fructokinase</fullName>
    </submittedName>
</protein>
<dbReference type="InterPro" id="IPR029056">
    <property type="entry name" value="Ribokinase-like"/>
</dbReference>
<dbReference type="RefSeq" id="WP_201375555.1">
    <property type="nucleotide sequence ID" value="NZ_BNJG01000003.1"/>
</dbReference>
<proteinExistence type="inferred from homology"/>
<evidence type="ECO:0000313" key="7">
    <source>
        <dbReference type="EMBL" id="GHO59363.1"/>
    </source>
</evidence>
<accession>A0ABQ3V2Z5</accession>
<dbReference type="InterPro" id="IPR002173">
    <property type="entry name" value="Carboh/pur_kinase_PfkB_CS"/>
</dbReference>
<dbReference type="PANTHER" id="PTHR43085:SF1">
    <property type="entry name" value="PSEUDOURIDINE KINASE-RELATED"/>
    <property type="match status" value="1"/>
</dbReference>
<name>A0ABQ3V2Z5_9CHLR</name>